<keyword evidence="1" id="KW-0732">Signal</keyword>
<name>A0A6J3MGI0_9PEZI</name>
<dbReference type="AlphaFoldDB" id="A0A6J3MGI0"/>
<dbReference type="RefSeq" id="XP_033464096.1">
    <property type="nucleotide sequence ID" value="XM_033602751.1"/>
</dbReference>
<evidence type="ECO:0008006" key="4">
    <source>
        <dbReference type="Google" id="ProtNLM"/>
    </source>
</evidence>
<reference evidence="3" key="1">
    <citation type="submission" date="2020-01" db="EMBL/GenBank/DDBJ databases">
        <authorList>
            <consortium name="DOE Joint Genome Institute"/>
            <person name="Haridas S."/>
            <person name="Albert R."/>
            <person name="Binder M."/>
            <person name="Bloem J."/>
            <person name="Labutti K."/>
            <person name="Salamov A."/>
            <person name="Andreopoulos B."/>
            <person name="Baker S.E."/>
            <person name="Barry K."/>
            <person name="Bills G."/>
            <person name="Bluhm B.H."/>
            <person name="Cannon C."/>
            <person name="Castanera R."/>
            <person name="Culley D.E."/>
            <person name="Daum C."/>
            <person name="Ezra D."/>
            <person name="Gonzalez J.B."/>
            <person name="Henrissat B."/>
            <person name="Kuo A."/>
            <person name="Liang C."/>
            <person name="Lipzen A."/>
            <person name="Lutzoni F."/>
            <person name="Magnuson J."/>
            <person name="Mondo S."/>
            <person name="Nolan M."/>
            <person name="Ohm R."/>
            <person name="Pangilinan J."/>
            <person name="Park H.-J."/>
            <person name="Ramirez L."/>
            <person name="Alfaro M."/>
            <person name="Sun H."/>
            <person name="Tritt A."/>
            <person name="Yoshinaga Y."/>
            <person name="Zwiers L.-H."/>
            <person name="Turgeon B.G."/>
            <person name="Goodwin S.B."/>
            <person name="Spatafora J.W."/>
            <person name="Crous P.W."/>
            <person name="Grigoriev I.V."/>
        </authorList>
    </citation>
    <scope>NUCLEOTIDE SEQUENCE</scope>
    <source>
        <strain evidence="3">CBS 342.82</strain>
    </source>
</reference>
<protein>
    <recommendedName>
        <fullName evidence="4">Ubiquitin 3 binding protein But2 C-terminal domain-containing protein</fullName>
    </recommendedName>
</protein>
<organism evidence="3">
    <name type="scientific">Dissoconium aciculare CBS 342.82</name>
    <dbReference type="NCBI Taxonomy" id="1314786"/>
    <lineage>
        <taxon>Eukaryota</taxon>
        <taxon>Fungi</taxon>
        <taxon>Dikarya</taxon>
        <taxon>Ascomycota</taxon>
        <taxon>Pezizomycotina</taxon>
        <taxon>Dothideomycetes</taxon>
        <taxon>Dothideomycetidae</taxon>
        <taxon>Mycosphaerellales</taxon>
        <taxon>Dissoconiaceae</taxon>
        <taxon>Dissoconium</taxon>
    </lineage>
</organism>
<feature type="signal peptide" evidence="1">
    <location>
        <begin position="1"/>
        <end position="21"/>
    </location>
</feature>
<evidence type="ECO:0000256" key="1">
    <source>
        <dbReference type="SAM" id="SignalP"/>
    </source>
</evidence>
<proteinExistence type="predicted"/>
<dbReference type="Proteomes" id="UP000504637">
    <property type="component" value="Unplaced"/>
</dbReference>
<evidence type="ECO:0000313" key="3">
    <source>
        <dbReference type="RefSeq" id="XP_033464096.1"/>
    </source>
</evidence>
<reference evidence="3" key="2">
    <citation type="submission" date="2020-04" db="EMBL/GenBank/DDBJ databases">
        <authorList>
            <consortium name="NCBI Genome Project"/>
        </authorList>
    </citation>
    <scope>NUCLEOTIDE SEQUENCE</scope>
    <source>
        <strain evidence="3">CBS 342.82</strain>
    </source>
</reference>
<reference evidence="3" key="3">
    <citation type="submission" date="2025-08" db="UniProtKB">
        <authorList>
            <consortium name="RefSeq"/>
        </authorList>
    </citation>
    <scope>IDENTIFICATION</scope>
    <source>
        <strain evidence="3">CBS 342.82</strain>
    </source>
</reference>
<accession>A0A6J3MGI0</accession>
<evidence type="ECO:0000313" key="2">
    <source>
        <dbReference type="Proteomes" id="UP000504637"/>
    </source>
</evidence>
<dbReference type="GeneID" id="54360551"/>
<sequence>MMHVLSTAVWLVLQLPKISDCAPDSFQGWSEYSTPRGSTLYRFRFALNDIRLVPDPTTGCMVFLPRHAMGLEVPVGDQFEDCSVIPHEDACGFKLQPNLHLQLSIVPSYMGKGNVRRIDLKCRYHNGSKAWGRLIRGMLWRGSTLQPHCSEPLLAFTSRTSRAE</sequence>
<keyword evidence="2" id="KW-1185">Reference proteome</keyword>
<gene>
    <name evidence="3" type="ORF">K489DRAFT_366263</name>
</gene>
<feature type="chain" id="PRO_5026759808" description="Ubiquitin 3 binding protein But2 C-terminal domain-containing protein" evidence="1">
    <location>
        <begin position="22"/>
        <end position="164"/>
    </location>
</feature>